<sequence>MGIYQTHAADVEAFHRALLADFEVSEGIYSRARIEDTDSVCLWLGANVMLEYSCEEATTRLQKNLENAKARLEVLVANLQFLREQVTITRVTIARVYN</sequence>
<dbReference type="GO" id="GO:0009409">
    <property type="term" value="P:response to cold"/>
    <property type="evidence" value="ECO:0007669"/>
    <property type="project" value="UniProtKB-ARBA"/>
</dbReference>
<dbReference type="InterPro" id="IPR016655">
    <property type="entry name" value="PFD3"/>
</dbReference>
<dbReference type="InterPro" id="IPR004127">
    <property type="entry name" value="Prefoldin_subunit_alpha"/>
</dbReference>
<dbReference type="Gramene" id="KCW77226">
    <property type="protein sequence ID" value="KCW77226"/>
    <property type="gene ID" value="EUGRSUZ_D01581"/>
</dbReference>
<dbReference type="CDD" id="cd23156">
    <property type="entry name" value="Prefoldin_3"/>
    <property type="match status" value="1"/>
</dbReference>
<protein>
    <recommendedName>
        <fullName evidence="5">Prefoldin subunit 3</fullName>
    </recommendedName>
</protein>
<evidence type="ECO:0000256" key="3">
    <source>
        <dbReference type="SAM" id="Coils"/>
    </source>
</evidence>
<comment type="similarity">
    <text evidence="1">Belongs to the prefoldin subunit alpha family.</text>
</comment>
<dbReference type="EMBL" id="KK198756">
    <property type="protein sequence ID" value="KCW77226.1"/>
    <property type="molecule type" value="Genomic_DNA"/>
</dbReference>
<dbReference type="Gene3D" id="1.10.287.370">
    <property type="match status" value="1"/>
</dbReference>
<dbReference type="GO" id="GO:0007017">
    <property type="term" value="P:microtubule-based process"/>
    <property type="evidence" value="ECO:0000318"/>
    <property type="project" value="GO_Central"/>
</dbReference>
<dbReference type="InterPro" id="IPR009053">
    <property type="entry name" value="Prefoldin"/>
</dbReference>
<evidence type="ECO:0008006" key="5">
    <source>
        <dbReference type="Google" id="ProtNLM"/>
    </source>
</evidence>
<keyword evidence="2" id="KW-0143">Chaperone</keyword>
<evidence type="ECO:0000256" key="2">
    <source>
        <dbReference type="ARBA" id="ARBA00023186"/>
    </source>
</evidence>
<name>A0A059CGB2_EUCGR</name>
<dbReference type="PANTHER" id="PTHR12409">
    <property type="entry name" value="PREFOLDIN SUBUNIT 3"/>
    <property type="match status" value="1"/>
</dbReference>
<organism evidence="4">
    <name type="scientific">Eucalyptus grandis</name>
    <name type="common">Flooded gum</name>
    <dbReference type="NCBI Taxonomy" id="71139"/>
    <lineage>
        <taxon>Eukaryota</taxon>
        <taxon>Viridiplantae</taxon>
        <taxon>Streptophyta</taxon>
        <taxon>Embryophyta</taxon>
        <taxon>Tracheophyta</taxon>
        <taxon>Spermatophyta</taxon>
        <taxon>Magnoliopsida</taxon>
        <taxon>eudicotyledons</taxon>
        <taxon>Gunneridae</taxon>
        <taxon>Pentapetalae</taxon>
        <taxon>rosids</taxon>
        <taxon>malvids</taxon>
        <taxon>Myrtales</taxon>
        <taxon>Myrtaceae</taxon>
        <taxon>Myrtoideae</taxon>
        <taxon>Eucalypteae</taxon>
        <taxon>Eucalyptus</taxon>
    </lineage>
</organism>
<feature type="coiled-coil region" evidence="3">
    <location>
        <begin position="58"/>
        <end position="85"/>
    </location>
</feature>
<evidence type="ECO:0000256" key="1">
    <source>
        <dbReference type="ARBA" id="ARBA00010048"/>
    </source>
</evidence>
<dbReference type="GO" id="GO:0015631">
    <property type="term" value="F:tubulin binding"/>
    <property type="evidence" value="ECO:0000318"/>
    <property type="project" value="GO_Central"/>
</dbReference>
<gene>
    <name evidence="4" type="ORF">EUGRSUZ_D01581</name>
</gene>
<dbReference type="GO" id="GO:0006457">
    <property type="term" value="P:protein folding"/>
    <property type="evidence" value="ECO:0007669"/>
    <property type="project" value="InterPro"/>
</dbReference>
<dbReference type="PANTHER" id="PTHR12409:SF0">
    <property type="entry name" value="PREFOLDIN SUBUNIT 3"/>
    <property type="match status" value="1"/>
</dbReference>
<proteinExistence type="inferred from homology"/>
<dbReference type="GO" id="GO:0016272">
    <property type="term" value="C:prefoldin complex"/>
    <property type="evidence" value="ECO:0000318"/>
    <property type="project" value="GO_Central"/>
</dbReference>
<dbReference type="eggNOG" id="KOG3313">
    <property type="taxonomic scope" value="Eukaryota"/>
</dbReference>
<dbReference type="SUPFAM" id="SSF46579">
    <property type="entry name" value="Prefoldin"/>
    <property type="match status" value="1"/>
</dbReference>
<dbReference type="AlphaFoldDB" id="A0A059CGB2"/>
<dbReference type="InParanoid" id="A0A059CGB2"/>
<accession>A0A059CGB2</accession>
<dbReference type="STRING" id="71139.A0A059CGB2"/>
<reference evidence="4" key="1">
    <citation type="submission" date="2013-07" db="EMBL/GenBank/DDBJ databases">
        <title>The genome of Eucalyptus grandis.</title>
        <authorList>
            <person name="Schmutz J."/>
            <person name="Hayes R."/>
            <person name="Myburg A."/>
            <person name="Tuskan G."/>
            <person name="Grattapaglia D."/>
            <person name="Rokhsar D.S."/>
        </authorList>
    </citation>
    <scope>NUCLEOTIDE SEQUENCE</scope>
    <source>
        <tissue evidence="4">Leaf extractions</tissue>
    </source>
</reference>
<dbReference type="GO" id="GO:0007021">
    <property type="term" value="P:tubulin complex assembly"/>
    <property type="evidence" value="ECO:0000318"/>
    <property type="project" value="GO_Central"/>
</dbReference>
<evidence type="ECO:0000313" key="4">
    <source>
        <dbReference type="EMBL" id="KCW77226.1"/>
    </source>
</evidence>
<dbReference type="Pfam" id="PF02996">
    <property type="entry name" value="Prefoldin"/>
    <property type="match status" value="1"/>
</dbReference>
<keyword evidence="3" id="KW-0175">Coiled coil</keyword>
<dbReference type="GO" id="GO:0005737">
    <property type="term" value="C:cytoplasm"/>
    <property type="evidence" value="ECO:0000318"/>
    <property type="project" value="GO_Central"/>
</dbReference>